<organism evidence="1 2">
    <name type="scientific">Cetraspora pellucida</name>
    <dbReference type="NCBI Taxonomy" id="1433469"/>
    <lineage>
        <taxon>Eukaryota</taxon>
        <taxon>Fungi</taxon>
        <taxon>Fungi incertae sedis</taxon>
        <taxon>Mucoromycota</taxon>
        <taxon>Glomeromycotina</taxon>
        <taxon>Glomeromycetes</taxon>
        <taxon>Diversisporales</taxon>
        <taxon>Gigasporaceae</taxon>
        <taxon>Cetraspora</taxon>
    </lineage>
</organism>
<sequence length="58" mass="7094">FDKPAKTDHEKRLKRKVFEYFLYKIARYNGMIIKMNQTFISFFKEIYRKLSDGCADIH</sequence>
<proteinExistence type="predicted"/>
<reference evidence="1" key="1">
    <citation type="submission" date="2021-06" db="EMBL/GenBank/DDBJ databases">
        <authorList>
            <person name="Kallberg Y."/>
            <person name="Tangrot J."/>
            <person name="Rosling A."/>
        </authorList>
    </citation>
    <scope>NUCLEOTIDE SEQUENCE</scope>
    <source>
        <strain evidence="1">FL966</strain>
    </source>
</reference>
<name>A0A9N9PIE9_9GLOM</name>
<comment type="caution">
    <text evidence="1">The sequence shown here is derived from an EMBL/GenBank/DDBJ whole genome shotgun (WGS) entry which is preliminary data.</text>
</comment>
<feature type="non-terminal residue" evidence="1">
    <location>
        <position position="58"/>
    </location>
</feature>
<evidence type="ECO:0000313" key="1">
    <source>
        <dbReference type="EMBL" id="CAG8833025.1"/>
    </source>
</evidence>
<gene>
    <name evidence="1" type="ORF">CPELLU_LOCUS20924</name>
</gene>
<dbReference type="Proteomes" id="UP000789759">
    <property type="component" value="Unassembled WGS sequence"/>
</dbReference>
<accession>A0A9N9PIE9</accession>
<feature type="non-terminal residue" evidence="1">
    <location>
        <position position="1"/>
    </location>
</feature>
<dbReference type="AlphaFoldDB" id="A0A9N9PIE9"/>
<keyword evidence="2" id="KW-1185">Reference proteome</keyword>
<dbReference type="EMBL" id="CAJVQA010069815">
    <property type="protein sequence ID" value="CAG8833025.1"/>
    <property type="molecule type" value="Genomic_DNA"/>
</dbReference>
<evidence type="ECO:0000313" key="2">
    <source>
        <dbReference type="Proteomes" id="UP000789759"/>
    </source>
</evidence>
<protein>
    <submittedName>
        <fullName evidence="1">3779_t:CDS:1</fullName>
    </submittedName>
</protein>